<organism evidence="5 6">
    <name type="scientific">Rotaria sordida</name>
    <dbReference type="NCBI Taxonomy" id="392033"/>
    <lineage>
        <taxon>Eukaryota</taxon>
        <taxon>Metazoa</taxon>
        <taxon>Spiralia</taxon>
        <taxon>Gnathifera</taxon>
        <taxon>Rotifera</taxon>
        <taxon>Eurotatoria</taxon>
        <taxon>Bdelloidea</taxon>
        <taxon>Philodinida</taxon>
        <taxon>Philodinidae</taxon>
        <taxon>Rotaria</taxon>
    </lineage>
</organism>
<evidence type="ECO:0000256" key="2">
    <source>
        <dbReference type="ARBA" id="ARBA00005634"/>
    </source>
</evidence>
<feature type="non-terminal residue" evidence="5">
    <location>
        <position position="1"/>
    </location>
</feature>
<proteinExistence type="inferred from homology"/>
<dbReference type="GO" id="GO:0008235">
    <property type="term" value="F:metalloexopeptidase activity"/>
    <property type="evidence" value="ECO:0007669"/>
    <property type="project" value="InterPro"/>
</dbReference>
<evidence type="ECO:0000259" key="4">
    <source>
        <dbReference type="Pfam" id="PF04389"/>
    </source>
</evidence>
<feature type="domain" description="Peptidase M28" evidence="4">
    <location>
        <begin position="134"/>
        <end position="371"/>
    </location>
</feature>
<evidence type="ECO:0000313" key="6">
    <source>
        <dbReference type="Proteomes" id="UP000663874"/>
    </source>
</evidence>
<evidence type="ECO:0008006" key="7">
    <source>
        <dbReference type="Google" id="ProtNLM"/>
    </source>
</evidence>
<comment type="similarity">
    <text evidence="2">Belongs to the peptidase M28 family. M28B subfamily.</text>
</comment>
<accession>A0A819JDD6</accession>
<dbReference type="Pfam" id="PF04389">
    <property type="entry name" value="Peptidase_M28"/>
    <property type="match status" value="1"/>
</dbReference>
<dbReference type="InterPro" id="IPR007484">
    <property type="entry name" value="Peptidase_M28"/>
</dbReference>
<dbReference type="Proteomes" id="UP000663874">
    <property type="component" value="Unassembled WGS sequence"/>
</dbReference>
<dbReference type="SUPFAM" id="SSF53187">
    <property type="entry name" value="Zn-dependent exopeptidases"/>
    <property type="match status" value="1"/>
</dbReference>
<dbReference type="PANTHER" id="PTHR12147">
    <property type="entry name" value="METALLOPEPTIDASE M28 FAMILY MEMBER"/>
    <property type="match status" value="1"/>
</dbReference>
<dbReference type="AlphaFoldDB" id="A0A819JDD6"/>
<dbReference type="EMBL" id="CAJOBE010004421">
    <property type="protein sequence ID" value="CAF3931040.1"/>
    <property type="molecule type" value="Genomic_DNA"/>
</dbReference>
<dbReference type="Gene3D" id="3.40.630.10">
    <property type="entry name" value="Zn peptidases"/>
    <property type="match status" value="1"/>
</dbReference>
<evidence type="ECO:0000313" key="5">
    <source>
        <dbReference type="EMBL" id="CAF3931040.1"/>
    </source>
</evidence>
<comment type="caution">
    <text evidence="5">The sequence shown here is derived from an EMBL/GenBank/DDBJ whole genome shotgun (WGS) entry which is preliminary data.</text>
</comment>
<feature type="domain" description="PA" evidence="3">
    <location>
        <begin position="20"/>
        <end position="104"/>
    </location>
</feature>
<dbReference type="Pfam" id="PF02225">
    <property type="entry name" value="PA"/>
    <property type="match status" value="1"/>
</dbReference>
<dbReference type="InterPro" id="IPR046450">
    <property type="entry name" value="PA_dom_sf"/>
</dbReference>
<reference evidence="5" key="1">
    <citation type="submission" date="2021-02" db="EMBL/GenBank/DDBJ databases">
        <authorList>
            <person name="Nowell W R."/>
        </authorList>
    </citation>
    <scope>NUCLEOTIDE SEQUENCE</scope>
</reference>
<dbReference type="InterPro" id="IPR045175">
    <property type="entry name" value="M28_fam"/>
</dbReference>
<gene>
    <name evidence="5" type="ORF">FNK824_LOCUS22145</name>
</gene>
<name>A0A819JDD6_9BILA</name>
<protein>
    <recommendedName>
        <fullName evidence="7">Peptide hydrolase</fullName>
    </recommendedName>
</protein>
<dbReference type="CDD" id="cd00538">
    <property type="entry name" value="PA"/>
    <property type="match status" value="1"/>
</dbReference>
<dbReference type="SUPFAM" id="SSF52025">
    <property type="entry name" value="PA domain"/>
    <property type="match status" value="1"/>
</dbReference>
<sequence>VAEFVHVPYSTSFNFPDFVPLTAIPNYGCSDADWLAASPTPTGHVALVQGGDCNFAEKSIIATKYHPAALLFYNDATFPQPMIFSLLQTNELPALFLSYYLGLSLADAARNPSTNASVRINIDVMNNGTFPVGNICADTPTGDVTQTIVVGSHSDSVTAGPGINDNGSGSAASLALAVTLARLFQMTNYAKYAYRIRFCWWGAEELGLLGSAYHVAQAQNSTIIGERITDYLINLNFDMLASPNYMFGIYDGSTVDNTTTSRSAIPGSNKVSALFRDWFIRQKLPWDYTPFNGLSDYAPFLAAGIVAAGLFSGADDFKTQEQRDRYDTLLGQGQGGTADASQDPCYHKACDSVQNINVAGYEKMVQAAAYVIEFLARQTDLKTWLYPPTAN</sequence>
<comment type="cofactor">
    <cofactor evidence="1">
        <name>Zn(2+)</name>
        <dbReference type="ChEBI" id="CHEBI:29105"/>
    </cofactor>
</comment>
<evidence type="ECO:0000256" key="1">
    <source>
        <dbReference type="ARBA" id="ARBA00001947"/>
    </source>
</evidence>
<dbReference type="InterPro" id="IPR003137">
    <property type="entry name" value="PA_domain"/>
</dbReference>
<evidence type="ECO:0000259" key="3">
    <source>
        <dbReference type="Pfam" id="PF02225"/>
    </source>
</evidence>
<dbReference type="GO" id="GO:0006508">
    <property type="term" value="P:proteolysis"/>
    <property type="evidence" value="ECO:0007669"/>
    <property type="project" value="InterPro"/>
</dbReference>
<dbReference type="PANTHER" id="PTHR12147:SF26">
    <property type="entry name" value="PEPTIDASE M28 DOMAIN-CONTAINING PROTEIN"/>
    <property type="match status" value="1"/>
</dbReference>